<evidence type="ECO:0000256" key="5">
    <source>
        <dbReference type="ARBA" id="ARBA00022989"/>
    </source>
</evidence>
<evidence type="ECO:0000256" key="1">
    <source>
        <dbReference type="ARBA" id="ARBA00004651"/>
    </source>
</evidence>
<keyword evidence="10" id="KW-1185">Reference proteome</keyword>
<dbReference type="Pfam" id="PF00528">
    <property type="entry name" value="BPD_transp_1"/>
    <property type="match status" value="1"/>
</dbReference>
<dbReference type="SUPFAM" id="SSF161098">
    <property type="entry name" value="MetI-like"/>
    <property type="match status" value="1"/>
</dbReference>
<evidence type="ECO:0000313" key="10">
    <source>
        <dbReference type="Proteomes" id="UP000295388"/>
    </source>
</evidence>
<evidence type="ECO:0000256" key="6">
    <source>
        <dbReference type="ARBA" id="ARBA00023136"/>
    </source>
</evidence>
<protein>
    <submittedName>
        <fullName evidence="9">Peptide/nickel transport system permease protein</fullName>
    </submittedName>
</protein>
<accession>A0A4R6KCS0</accession>
<dbReference type="Gene3D" id="1.10.3720.10">
    <property type="entry name" value="MetI-like"/>
    <property type="match status" value="1"/>
</dbReference>
<name>A0A4R6KCS0_9ACTN</name>
<feature type="transmembrane region" description="Helical" evidence="7">
    <location>
        <begin position="136"/>
        <end position="153"/>
    </location>
</feature>
<comment type="similarity">
    <text evidence="7">Belongs to the binding-protein-dependent transport system permease family.</text>
</comment>
<feature type="transmembrane region" description="Helical" evidence="7">
    <location>
        <begin position="240"/>
        <end position="263"/>
    </location>
</feature>
<dbReference type="InterPro" id="IPR050366">
    <property type="entry name" value="BP-dependent_transpt_permease"/>
</dbReference>
<organism evidence="9 10">
    <name type="scientific">Kribbella caucasensis</name>
    <dbReference type="NCBI Taxonomy" id="2512215"/>
    <lineage>
        <taxon>Bacteria</taxon>
        <taxon>Bacillati</taxon>
        <taxon>Actinomycetota</taxon>
        <taxon>Actinomycetes</taxon>
        <taxon>Propionibacteriales</taxon>
        <taxon>Kribbellaceae</taxon>
        <taxon>Kribbella</taxon>
    </lineage>
</organism>
<evidence type="ECO:0000256" key="3">
    <source>
        <dbReference type="ARBA" id="ARBA00022475"/>
    </source>
</evidence>
<evidence type="ECO:0000256" key="2">
    <source>
        <dbReference type="ARBA" id="ARBA00022448"/>
    </source>
</evidence>
<reference evidence="9 10" key="1">
    <citation type="submission" date="2019-03" db="EMBL/GenBank/DDBJ databases">
        <title>Genomic Encyclopedia of Type Strains, Phase III (KMG-III): the genomes of soil and plant-associated and newly described type strains.</title>
        <authorList>
            <person name="Whitman W."/>
        </authorList>
    </citation>
    <scope>NUCLEOTIDE SEQUENCE [LARGE SCALE GENOMIC DNA]</scope>
    <source>
        <strain evidence="9 10">VKM Ac-2527</strain>
    </source>
</reference>
<comment type="subcellular location">
    <subcellularLocation>
        <location evidence="1 7">Cell membrane</location>
        <topology evidence="1 7">Multi-pass membrane protein</topology>
    </subcellularLocation>
</comment>
<keyword evidence="5 7" id="KW-1133">Transmembrane helix</keyword>
<dbReference type="EMBL" id="SNWQ01000009">
    <property type="protein sequence ID" value="TDO47399.1"/>
    <property type="molecule type" value="Genomic_DNA"/>
</dbReference>
<feature type="transmembrane region" description="Helical" evidence="7">
    <location>
        <begin position="76"/>
        <end position="98"/>
    </location>
</feature>
<comment type="caution">
    <text evidence="9">The sequence shown here is derived from an EMBL/GenBank/DDBJ whole genome shotgun (WGS) entry which is preliminary data.</text>
</comment>
<dbReference type="InterPro" id="IPR000515">
    <property type="entry name" value="MetI-like"/>
</dbReference>
<dbReference type="Proteomes" id="UP000295388">
    <property type="component" value="Unassembled WGS sequence"/>
</dbReference>
<keyword evidence="6 7" id="KW-0472">Membrane</keyword>
<gene>
    <name evidence="9" type="ORF">EV643_109296</name>
</gene>
<feature type="transmembrane region" description="Helical" evidence="7">
    <location>
        <begin position="199"/>
        <end position="220"/>
    </location>
</feature>
<keyword evidence="3" id="KW-1003">Cell membrane</keyword>
<dbReference type="PANTHER" id="PTHR43386:SF25">
    <property type="entry name" value="PEPTIDE ABC TRANSPORTER PERMEASE PROTEIN"/>
    <property type="match status" value="1"/>
</dbReference>
<keyword evidence="4 7" id="KW-0812">Transmembrane</keyword>
<dbReference type="GO" id="GO:0055085">
    <property type="term" value="P:transmembrane transport"/>
    <property type="evidence" value="ECO:0007669"/>
    <property type="project" value="InterPro"/>
</dbReference>
<feature type="domain" description="ABC transmembrane type-1" evidence="8">
    <location>
        <begin position="73"/>
        <end position="263"/>
    </location>
</feature>
<proteinExistence type="inferred from homology"/>
<dbReference type="InterPro" id="IPR035906">
    <property type="entry name" value="MetI-like_sf"/>
</dbReference>
<dbReference type="RefSeq" id="WP_238165694.1">
    <property type="nucleotide sequence ID" value="NZ_SNWQ01000009.1"/>
</dbReference>
<dbReference type="PANTHER" id="PTHR43386">
    <property type="entry name" value="OLIGOPEPTIDE TRANSPORT SYSTEM PERMEASE PROTEIN APPC"/>
    <property type="match status" value="1"/>
</dbReference>
<keyword evidence="2 7" id="KW-0813">Transport</keyword>
<evidence type="ECO:0000313" key="9">
    <source>
        <dbReference type="EMBL" id="TDO47399.1"/>
    </source>
</evidence>
<evidence type="ECO:0000256" key="4">
    <source>
        <dbReference type="ARBA" id="ARBA00022692"/>
    </source>
</evidence>
<evidence type="ECO:0000256" key="7">
    <source>
        <dbReference type="RuleBase" id="RU363032"/>
    </source>
</evidence>
<evidence type="ECO:0000259" key="8">
    <source>
        <dbReference type="PROSITE" id="PS50928"/>
    </source>
</evidence>
<dbReference type="PROSITE" id="PS50928">
    <property type="entry name" value="ABC_TM1"/>
    <property type="match status" value="1"/>
</dbReference>
<dbReference type="GO" id="GO:0005886">
    <property type="term" value="C:plasma membrane"/>
    <property type="evidence" value="ECO:0007669"/>
    <property type="project" value="UniProtKB-SubCell"/>
</dbReference>
<sequence>MRVARRYAVPGVLVRRYAVPGMLVAVPVLLALVGPVIASDDTTKDVAFVLGGGHWFGTDFVGRDVWNEVLLGGRSLVVVAVVATVCTYLIAVPVGLVAGMTRNRLLDEAVMRPLDLLLAVPSMLMLLLLASVAPGIPWVLIGVVVLINLPDVVRISRAAALSVSARPAVEAMRLQGESRIRIGLGYVARAMRRTLAADLGTRFTGAIYLVASASFLGVGVSPQTSDWAAMVDRNRTGLFVQPWAVVLPALLIVMLSIGVNLAFDRWLRDRAMEGVAR</sequence>
<dbReference type="AlphaFoldDB" id="A0A4R6KCS0"/>